<dbReference type="PANTHER" id="PTHR11820">
    <property type="entry name" value="ACYLPYRUVASE"/>
    <property type="match status" value="1"/>
</dbReference>
<name>A0A9N8VXR3_9GLOM</name>
<dbReference type="SUPFAM" id="SSF56529">
    <property type="entry name" value="FAH"/>
    <property type="match status" value="1"/>
</dbReference>
<comment type="caution">
    <text evidence="4">The sequence shown here is derived from an EMBL/GenBank/DDBJ whole genome shotgun (WGS) entry which is preliminary data.</text>
</comment>
<dbReference type="GO" id="GO:0046872">
    <property type="term" value="F:metal ion binding"/>
    <property type="evidence" value="ECO:0007669"/>
    <property type="project" value="UniProtKB-KW"/>
</dbReference>
<accession>A0A9N8VXR3</accession>
<gene>
    <name evidence="4" type="ORF">DEBURN_LOCUS2950</name>
</gene>
<evidence type="ECO:0000256" key="1">
    <source>
        <dbReference type="ARBA" id="ARBA00010211"/>
    </source>
</evidence>
<dbReference type="OrthoDB" id="411064at2759"/>
<sequence length="249" mass="28302">MLKFLNKKIVFPVFPVVRRISTSKIPNTQAEWTRYIRLGQPKIIDNSGSWSNLTHMTKLEANLIIGDIFKENVKVTSDIIRVKKLLAPLDRSQVPIIRCIGLNYKEHAKETNQKIPPYPILFIKPNTSLQNPFESIIVPDIATNNQVDYEAELAVIIKKECKNVTRDNSLDYVLGYTAANDVSARKWQVSPRIIKNPNSLGIRAIVNNKMLQNSNTQDMIFDVPELISFLSQGVGFIRDPPIFLQDGDK</sequence>
<keyword evidence="5" id="KW-1185">Reference proteome</keyword>
<organism evidence="4 5">
    <name type="scientific">Diversispora eburnea</name>
    <dbReference type="NCBI Taxonomy" id="1213867"/>
    <lineage>
        <taxon>Eukaryota</taxon>
        <taxon>Fungi</taxon>
        <taxon>Fungi incertae sedis</taxon>
        <taxon>Mucoromycota</taxon>
        <taxon>Glomeromycotina</taxon>
        <taxon>Glomeromycetes</taxon>
        <taxon>Diversisporales</taxon>
        <taxon>Diversisporaceae</taxon>
        <taxon>Diversispora</taxon>
    </lineage>
</organism>
<reference evidence="4" key="1">
    <citation type="submission" date="2021-06" db="EMBL/GenBank/DDBJ databases">
        <authorList>
            <person name="Kallberg Y."/>
            <person name="Tangrot J."/>
            <person name="Rosling A."/>
        </authorList>
    </citation>
    <scope>NUCLEOTIDE SEQUENCE</scope>
    <source>
        <strain evidence="4">AZ414A</strain>
    </source>
</reference>
<dbReference type="AlphaFoldDB" id="A0A9N8VXR3"/>
<dbReference type="GO" id="GO:0003824">
    <property type="term" value="F:catalytic activity"/>
    <property type="evidence" value="ECO:0007669"/>
    <property type="project" value="InterPro"/>
</dbReference>
<keyword evidence="2" id="KW-0479">Metal-binding</keyword>
<evidence type="ECO:0000256" key="2">
    <source>
        <dbReference type="ARBA" id="ARBA00022723"/>
    </source>
</evidence>
<protein>
    <submittedName>
        <fullName evidence="4">2091_t:CDS:1</fullName>
    </submittedName>
</protein>
<comment type="similarity">
    <text evidence="1">Belongs to the FAH family.</text>
</comment>
<feature type="domain" description="Fumarylacetoacetase-like C-terminal" evidence="3">
    <location>
        <begin position="97"/>
        <end position="189"/>
    </location>
</feature>
<dbReference type="InterPro" id="IPR036663">
    <property type="entry name" value="Fumarylacetoacetase_C_sf"/>
</dbReference>
<dbReference type="EMBL" id="CAJVPK010000173">
    <property type="protein sequence ID" value="CAG8466629.1"/>
    <property type="molecule type" value="Genomic_DNA"/>
</dbReference>
<dbReference type="Gene3D" id="3.90.850.10">
    <property type="entry name" value="Fumarylacetoacetase-like, C-terminal domain"/>
    <property type="match status" value="2"/>
</dbReference>
<dbReference type="Pfam" id="PF01557">
    <property type="entry name" value="FAA_hydrolase"/>
    <property type="match status" value="1"/>
</dbReference>
<evidence type="ECO:0000313" key="4">
    <source>
        <dbReference type="EMBL" id="CAG8466629.1"/>
    </source>
</evidence>
<evidence type="ECO:0000313" key="5">
    <source>
        <dbReference type="Proteomes" id="UP000789706"/>
    </source>
</evidence>
<proteinExistence type="inferred from homology"/>
<dbReference type="InterPro" id="IPR011234">
    <property type="entry name" value="Fumarylacetoacetase-like_C"/>
</dbReference>
<dbReference type="Proteomes" id="UP000789706">
    <property type="component" value="Unassembled WGS sequence"/>
</dbReference>
<evidence type="ECO:0000259" key="3">
    <source>
        <dbReference type="Pfam" id="PF01557"/>
    </source>
</evidence>
<dbReference type="PANTHER" id="PTHR11820:SF112">
    <property type="entry name" value="FUMARYLACETOACETATE HYDROLASE FAMILY PROTEIN (AFU_ORTHOLOGUE AFUA_1G02370)-RELATED"/>
    <property type="match status" value="1"/>
</dbReference>